<reference evidence="1 2" key="1">
    <citation type="submission" date="2011-01" db="EMBL/GenBank/DDBJ databases">
        <authorList>
            <person name="Muzny D."/>
            <person name="Qin X."/>
            <person name="Deng J."/>
            <person name="Jiang H."/>
            <person name="Liu Y."/>
            <person name="Qu J."/>
            <person name="Song X.-Z."/>
            <person name="Zhang L."/>
            <person name="Thornton R."/>
            <person name="Coyle M."/>
            <person name="Francisco L."/>
            <person name="Jackson L."/>
            <person name="Javaid M."/>
            <person name="Korchina V."/>
            <person name="Kovar C."/>
            <person name="Mata R."/>
            <person name="Mathew T."/>
            <person name="Ngo R."/>
            <person name="Nguyen L."/>
            <person name="Nguyen N."/>
            <person name="Okwuonu G."/>
            <person name="Ongeri F."/>
            <person name="Pham C."/>
            <person name="Simmons D."/>
            <person name="Wilczek-Boney K."/>
            <person name="Hale W."/>
            <person name="Jakkamsetti A."/>
            <person name="Pham P."/>
            <person name="Ruth R."/>
            <person name="San Lucas F."/>
            <person name="Warren J."/>
            <person name="Zhang J."/>
            <person name="Zhao Z."/>
            <person name="Zhou C."/>
            <person name="Zhu D."/>
            <person name="Lee S."/>
            <person name="Bess C."/>
            <person name="Blankenburg K."/>
            <person name="Forbes L."/>
            <person name="Fu Q."/>
            <person name="Gubbala S."/>
            <person name="Hirani K."/>
            <person name="Jayaseelan J.C."/>
            <person name="Lara F."/>
            <person name="Munidasa M."/>
            <person name="Palculict T."/>
            <person name="Patil S."/>
            <person name="Pu L.-L."/>
            <person name="Saada N."/>
            <person name="Tang L."/>
            <person name="Weissenberger G."/>
            <person name="Zhu Y."/>
            <person name="Hemphill L."/>
            <person name="Shang Y."/>
            <person name="Youmans B."/>
            <person name="Ayvaz T."/>
            <person name="Ross M."/>
            <person name="Santibanez J."/>
            <person name="Aqrawi P."/>
            <person name="Gross S."/>
            <person name="Joshi V."/>
            <person name="Fowler G."/>
            <person name="Nazareth L."/>
            <person name="Reid J."/>
            <person name="Worley K."/>
            <person name="Petrosino J."/>
            <person name="Highlander S."/>
            <person name="Gibbs R."/>
        </authorList>
    </citation>
    <scope>NUCLEOTIDE SEQUENCE [LARGE SCALE GENOMIC DNA]</scope>
    <source>
        <strain evidence="1 2">ATCC 33394</strain>
    </source>
</reference>
<dbReference type="HOGENOM" id="CLU_075500_3_0_4"/>
<comment type="caution">
    <text evidence="1">The sequence shown here is derived from an EMBL/GenBank/DDBJ whole genome shotgun (WGS) entry which is preliminary data.</text>
</comment>
<protein>
    <submittedName>
        <fullName evidence="1">Uncharacterized protein</fullName>
    </submittedName>
</protein>
<sequence>MVFDHKGFPIFDDIAKHDTRLNQKVFYATDRIGQMRMATRDLREQINSGKISRSQFSPEQLKAIQSGRSKIPEYTYQKQPAL</sequence>
<dbReference type="STRING" id="888741.HMPREF9098_0186"/>
<evidence type="ECO:0000313" key="1">
    <source>
        <dbReference type="EMBL" id="EGC18380.1"/>
    </source>
</evidence>
<proteinExistence type="predicted"/>
<dbReference type="EMBL" id="AEWV01000005">
    <property type="protein sequence ID" value="EGC18380.1"/>
    <property type="molecule type" value="Genomic_DNA"/>
</dbReference>
<evidence type="ECO:0000313" key="2">
    <source>
        <dbReference type="Proteomes" id="UP000004088"/>
    </source>
</evidence>
<keyword evidence="2" id="KW-1185">Reference proteome</keyword>
<dbReference type="AlphaFoldDB" id="F0EWF2"/>
<gene>
    <name evidence="1" type="ORF">HMPREF9098_0186</name>
</gene>
<dbReference type="Proteomes" id="UP000004088">
    <property type="component" value="Unassembled WGS sequence"/>
</dbReference>
<organism evidence="1 2">
    <name type="scientific">Kingella denitrificans ATCC 33394</name>
    <dbReference type="NCBI Taxonomy" id="888741"/>
    <lineage>
        <taxon>Bacteria</taxon>
        <taxon>Pseudomonadati</taxon>
        <taxon>Pseudomonadota</taxon>
        <taxon>Betaproteobacteria</taxon>
        <taxon>Neisseriales</taxon>
        <taxon>Neisseriaceae</taxon>
        <taxon>Kingella</taxon>
    </lineage>
</organism>
<accession>F0EWF2</accession>
<name>F0EWF2_9NEIS</name>